<dbReference type="AlphaFoldDB" id="A0A1N7SLA7"/>
<keyword evidence="2" id="KW-1185">Reference proteome</keyword>
<name>A0A1N7SLA7_9BURK</name>
<dbReference type="OrthoDB" id="8965940at2"/>
<dbReference type="InterPro" id="IPR058891">
    <property type="entry name" value="CPPA"/>
</dbReference>
<evidence type="ECO:0000313" key="2">
    <source>
        <dbReference type="Proteomes" id="UP000187012"/>
    </source>
</evidence>
<accession>A0A1N7SLA7</accession>
<evidence type="ECO:0000313" key="1">
    <source>
        <dbReference type="EMBL" id="SIT48187.1"/>
    </source>
</evidence>
<protein>
    <submittedName>
        <fullName evidence="1">Cryptic plasmid protein A</fullName>
    </submittedName>
</protein>
<reference evidence="1 2" key="1">
    <citation type="submission" date="2016-12" db="EMBL/GenBank/DDBJ databases">
        <authorList>
            <person name="Song W.-J."/>
            <person name="Kurnit D.M."/>
        </authorList>
    </citation>
    <scope>NUCLEOTIDE SEQUENCE [LARGE SCALE GENOMIC DNA]</scope>
    <source>
        <strain evidence="1 2">STM7296</strain>
    </source>
</reference>
<dbReference type="STRING" id="1247936.BN2475_950020"/>
<dbReference type="Pfam" id="PF25860">
    <property type="entry name" value="CPPA"/>
    <property type="match status" value="1"/>
</dbReference>
<dbReference type="RefSeq" id="WP_094782997.1">
    <property type="nucleotide sequence ID" value="NZ_CYGX02000095.1"/>
</dbReference>
<sequence length="86" mass="9763">MEEPTPSIADVIIESDRDLRGYAYLIQTCGETRVANARQKLAGRTRPYVSNLAKVLGVTIPEIVVITPREEARQRLSEIKKIIRRE</sequence>
<organism evidence="1 2">
    <name type="scientific">Paraburkholderia ribeironis</name>
    <dbReference type="NCBI Taxonomy" id="1247936"/>
    <lineage>
        <taxon>Bacteria</taxon>
        <taxon>Pseudomonadati</taxon>
        <taxon>Pseudomonadota</taxon>
        <taxon>Betaproteobacteria</taxon>
        <taxon>Burkholderiales</taxon>
        <taxon>Burkholderiaceae</taxon>
        <taxon>Paraburkholderia</taxon>
    </lineage>
</organism>
<gene>
    <name evidence="1" type="primary">cppA</name>
    <name evidence="1" type="ORF">BN2475_950020</name>
</gene>
<dbReference type="EMBL" id="CYGX02000095">
    <property type="protein sequence ID" value="SIT48187.1"/>
    <property type="molecule type" value="Genomic_DNA"/>
</dbReference>
<dbReference type="Proteomes" id="UP000187012">
    <property type="component" value="Unassembled WGS sequence"/>
</dbReference>
<proteinExistence type="predicted"/>